<organism evidence="1 2">
    <name type="scientific">Natronosalvus hydrolyticus</name>
    <dbReference type="NCBI Taxonomy" id="2979988"/>
    <lineage>
        <taxon>Archaea</taxon>
        <taxon>Methanobacteriati</taxon>
        <taxon>Methanobacteriota</taxon>
        <taxon>Stenosarchaea group</taxon>
        <taxon>Halobacteria</taxon>
        <taxon>Halobacteriales</taxon>
        <taxon>Natrialbaceae</taxon>
        <taxon>Natronosalvus</taxon>
    </lineage>
</organism>
<dbReference type="PANTHER" id="PTHR39662">
    <property type="entry name" value="DUF354 DOMAIN-CONTAINING PROTEIN-RELATED"/>
    <property type="match status" value="1"/>
</dbReference>
<dbReference type="Proteomes" id="UP001321047">
    <property type="component" value="Unassembled WGS sequence"/>
</dbReference>
<dbReference type="EMBL" id="JAOPJZ010000020">
    <property type="protein sequence ID" value="MCU4753666.1"/>
    <property type="molecule type" value="Genomic_DNA"/>
</dbReference>
<dbReference type="PIRSF" id="PIRSF005357">
    <property type="entry name" value="UCP005357"/>
    <property type="match status" value="1"/>
</dbReference>
<evidence type="ECO:0000313" key="2">
    <source>
        <dbReference type="Proteomes" id="UP001321047"/>
    </source>
</evidence>
<proteinExistence type="predicted"/>
<dbReference type="Pfam" id="PF04007">
    <property type="entry name" value="DUF354"/>
    <property type="match status" value="1"/>
</dbReference>
<sequence>MTFFDLTRNTVEHRIIFSIQHPAHVHLFRNAIADLTADGYEVYVFAREKDINIDLLEHYEISHTVLAGEATSLFELGLVEAAYEYRLTKAARQIRPSVMVAMGGVAISRPGVLAGAKRLIFTDTEHATLQNTLAFPFATRICIPECYQGYIGEKQLRYPGYHELAYLHPNRFDPDESILDEIDANREESLVILRLISWDAAHDIGDSGFEDVVSVVESLEKTGATVCITSEADLPDAIEDRQVSISPHRIHDLMAFADLYIGESATMATESAVLGTPAVFVSSSRRGYTDELEEKYGLVFNYSGQYRHEAGLMQALKILKSDEPNKWKRRREAMLDDKMDTTNFITKTIQEMAR</sequence>
<dbReference type="SUPFAM" id="SSF53756">
    <property type="entry name" value="UDP-Glycosyltransferase/glycogen phosphorylase"/>
    <property type="match status" value="1"/>
</dbReference>
<protein>
    <submittedName>
        <fullName evidence="1">DUF354 domain-containing protein</fullName>
    </submittedName>
</protein>
<dbReference type="InterPro" id="IPR007152">
    <property type="entry name" value="DUF354"/>
</dbReference>
<reference evidence="1 2" key="1">
    <citation type="submission" date="2022-09" db="EMBL/GenBank/DDBJ databases">
        <title>Enrichment on poylsaccharides allowed isolation of novel metabolic and taxonomic groups of Haloarchaea.</title>
        <authorList>
            <person name="Sorokin D.Y."/>
            <person name="Elcheninov A.G."/>
            <person name="Khizhniak T.V."/>
            <person name="Kolganova T.V."/>
            <person name="Kublanov I.V."/>
        </authorList>
    </citation>
    <scope>NUCLEOTIDE SEQUENCE [LARGE SCALE GENOMIC DNA]</scope>
    <source>
        <strain evidence="1 2">AArc-curdl1</strain>
    </source>
</reference>
<gene>
    <name evidence="1" type="ORF">OB919_17030</name>
</gene>
<comment type="caution">
    <text evidence="1">The sequence shown here is derived from an EMBL/GenBank/DDBJ whole genome shotgun (WGS) entry which is preliminary data.</text>
</comment>
<accession>A0AAP2ZAP3</accession>
<evidence type="ECO:0000313" key="1">
    <source>
        <dbReference type="EMBL" id="MCU4753666.1"/>
    </source>
</evidence>
<keyword evidence="2" id="KW-1185">Reference proteome</keyword>
<dbReference type="PANTHER" id="PTHR39662:SF1">
    <property type="entry name" value="DUF354 DOMAIN-CONTAINING PROTEIN"/>
    <property type="match status" value="1"/>
</dbReference>
<dbReference type="RefSeq" id="WP_342809976.1">
    <property type="nucleotide sequence ID" value="NZ_JAOPJZ010000020.1"/>
</dbReference>
<name>A0AAP2ZAP3_9EURY</name>
<dbReference type="AlphaFoldDB" id="A0AAP2ZAP3"/>